<organism evidence="12 13">
    <name type="scientific">Amanita thiersii Skay4041</name>
    <dbReference type="NCBI Taxonomy" id="703135"/>
    <lineage>
        <taxon>Eukaryota</taxon>
        <taxon>Fungi</taxon>
        <taxon>Dikarya</taxon>
        <taxon>Basidiomycota</taxon>
        <taxon>Agaricomycotina</taxon>
        <taxon>Agaricomycetes</taxon>
        <taxon>Agaricomycetidae</taxon>
        <taxon>Agaricales</taxon>
        <taxon>Pluteineae</taxon>
        <taxon>Amanitaceae</taxon>
        <taxon>Amanita</taxon>
    </lineage>
</organism>
<comment type="similarity">
    <text evidence="2">Belongs to the carbohydrate esterase 15 (CE15) family.</text>
</comment>
<keyword evidence="5 10" id="KW-0732">Signal</keyword>
<feature type="domain" description="4-O-methyl-glucuronoyl methylesterase-like" evidence="11">
    <location>
        <begin position="90"/>
        <end position="306"/>
    </location>
</feature>
<dbReference type="InterPro" id="IPR029058">
    <property type="entry name" value="AB_hydrolase_fold"/>
</dbReference>
<name>A0A2A9NEC2_9AGAR</name>
<dbReference type="InterPro" id="IPR054579">
    <property type="entry name" value="GCE-like_dom"/>
</dbReference>
<reference evidence="12 13" key="1">
    <citation type="submission" date="2014-02" db="EMBL/GenBank/DDBJ databases">
        <title>Transposable element dynamics among asymbiotic and ectomycorrhizal Amanita fungi.</title>
        <authorList>
            <consortium name="DOE Joint Genome Institute"/>
            <person name="Hess J."/>
            <person name="Skrede I."/>
            <person name="Wolfe B."/>
            <person name="LaButti K."/>
            <person name="Ohm R.A."/>
            <person name="Grigoriev I.V."/>
            <person name="Pringle A."/>
        </authorList>
    </citation>
    <scope>NUCLEOTIDE SEQUENCE [LARGE SCALE GENOMIC DNA]</scope>
    <source>
        <strain evidence="12 13">SKay4041</strain>
    </source>
</reference>
<dbReference type="Gene3D" id="3.40.50.1820">
    <property type="entry name" value="alpha/beta hydrolase"/>
    <property type="match status" value="1"/>
</dbReference>
<accession>A0A2A9NEC2</accession>
<dbReference type="Pfam" id="PF22244">
    <property type="entry name" value="GCE_fung"/>
    <property type="match status" value="1"/>
</dbReference>
<evidence type="ECO:0000256" key="7">
    <source>
        <dbReference type="ARBA" id="ARBA00023185"/>
    </source>
</evidence>
<dbReference type="Proteomes" id="UP000242287">
    <property type="component" value="Unassembled WGS sequence"/>
</dbReference>
<dbReference type="STRING" id="703135.A0A2A9NEC2"/>
<evidence type="ECO:0000256" key="9">
    <source>
        <dbReference type="ARBA" id="ARBA00026105"/>
    </source>
</evidence>
<dbReference type="EC" id="3.1.1.117" evidence="9"/>
<keyword evidence="6" id="KW-0378">Hydrolase</keyword>
<evidence type="ECO:0000256" key="5">
    <source>
        <dbReference type="ARBA" id="ARBA00022729"/>
    </source>
</evidence>
<sequence length="366" mass="39930">MIGAALILLASLLPFSQQAPTACPSLPNPLPGFSSLPVISALPNPWAFFDDWQCRKEQIKTLVQEYFYGYYPDHSLETVRAVRSGNTVNITVTANGRTGTFSATLSFPSRASPTNRVPVVINPGLIDTTVFLGSGVALATFNVNTVAADSSSKTGAFWNLYNGRDIGVLTAWAWGYHRIIDALTQVAPEIDLQRIGVTGCSRWGKAALAAGIFDERVTLSIPMSSGIEGVGPWRFFFEQDGANEKIENIYGVFPYWSSSKLGQFTSDAHRLPFDAHFLAILVAPTNPQGEASVTYSAAHAVYQWLGVGDKVGVSVRPGGHCDNSGYSDIRDFMNKIFFNRTTTRDYTSISPYTPYTQAFPWINDAP</sequence>
<evidence type="ECO:0000256" key="6">
    <source>
        <dbReference type="ARBA" id="ARBA00022801"/>
    </source>
</evidence>
<evidence type="ECO:0000256" key="1">
    <source>
        <dbReference type="ARBA" id="ARBA00004613"/>
    </source>
</evidence>
<keyword evidence="7" id="KW-0439">Lignin degradation</keyword>
<evidence type="ECO:0000256" key="10">
    <source>
        <dbReference type="SAM" id="SignalP"/>
    </source>
</evidence>
<evidence type="ECO:0000256" key="2">
    <source>
        <dbReference type="ARBA" id="ARBA00010092"/>
    </source>
</evidence>
<keyword evidence="4" id="KW-0964">Secreted</keyword>
<proteinExistence type="inferred from homology"/>
<gene>
    <name evidence="12" type="ORF">AMATHDRAFT_76460</name>
</gene>
<dbReference type="OrthoDB" id="3781271at2759"/>
<evidence type="ECO:0000313" key="12">
    <source>
        <dbReference type="EMBL" id="PFH48969.1"/>
    </source>
</evidence>
<dbReference type="GO" id="GO:0005576">
    <property type="term" value="C:extracellular region"/>
    <property type="evidence" value="ECO:0007669"/>
    <property type="project" value="UniProtKB-SubCell"/>
</dbReference>
<keyword evidence="3" id="KW-0719">Serine esterase</keyword>
<comment type="catalytic activity">
    <reaction evidence="8">
        <text>a 4-O-methyl-alpha-D-glucuronosyl ester derivative + H2O = 4-O-methyl-alpha-D-glucuronate derivative + an alcohol + H(+)</text>
        <dbReference type="Rhea" id="RHEA:67452"/>
        <dbReference type="ChEBI" id="CHEBI:15377"/>
        <dbReference type="ChEBI" id="CHEBI:15378"/>
        <dbReference type="ChEBI" id="CHEBI:30879"/>
        <dbReference type="ChEBI" id="CHEBI:171667"/>
        <dbReference type="ChEBI" id="CHEBI:171668"/>
        <dbReference type="EC" id="3.1.1.117"/>
    </reaction>
    <physiologicalReaction direction="left-to-right" evidence="8">
        <dbReference type="Rhea" id="RHEA:67453"/>
    </physiologicalReaction>
</comment>
<feature type="chain" id="PRO_5013174079" description="(4-O-methyl)-D-glucuronate--lignin esterase" evidence="10">
    <location>
        <begin position="19"/>
        <end position="366"/>
    </location>
</feature>
<evidence type="ECO:0000259" key="11">
    <source>
        <dbReference type="Pfam" id="PF22244"/>
    </source>
</evidence>
<keyword evidence="13" id="KW-1185">Reference proteome</keyword>
<evidence type="ECO:0000313" key="13">
    <source>
        <dbReference type="Proteomes" id="UP000242287"/>
    </source>
</evidence>
<comment type="subcellular location">
    <subcellularLocation>
        <location evidence="1">Secreted</location>
    </subcellularLocation>
</comment>
<dbReference type="AlphaFoldDB" id="A0A2A9NEC2"/>
<feature type="signal peptide" evidence="10">
    <location>
        <begin position="1"/>
        <end position="18"/>
    </location>
</feature>
<evidence type="ECO:0000256" key="4">
    <source>
        <dbReference type="ARBA" id="ARBA00022525"/>
    </source>
</evidence>
<evidence type="ECO:0000256" key="3">
    <source>
        <dbReference type="ARBA" id="ARBA00022487"/>
    </source>
</evidence>
<dbReference type="GO" id="GO:0046274">
    <property type="term" value="P:lignin catabolic process"/>
    <property type="evidence" value="ECO:0007669"/>
    <property type="project" value="UniProtKB-KW"/>
</dbReference>
<dbReference type="EMBL" id="KZ302044">
    <property type="protein sequence ID" value="PFH48969.1"/>
    <property type="molecule type" value="Genomic_DNA"/>
</dbReference>
<dbReference type="GO" id="GO:0052689">
    <property type="term" value="F:carboxylic ester hydrolase activity"/>
    <property type="evidence" value="ECO:0007669"/>
    <property type="project" value="UniProtKB-KW"/>
</dbReference>
<evidence type="ECO:0000256" key="8">
    <source>
        <dbReference type="ARBA" id="ARBA00024511"/>
    </source>
</evidence>
<dbReference type="SUPFAM" id="SSF53474">
    <property type="entry name" value="alpha/beta-Hydrolases"/>
    <property type="match status" value="1"/>
</dbReference>
<protein>
    <recommendedName>
        <fullName evidence="9">(4-O-methyl)-D-glucuronate--lignin esterase</fullName>
        <ecNumber evidence="9">3.1.1.117</ecNumber>
    </recommendedName>
</protein>